<name>A0A9W4SRG5_9GLOM</name>
<dbReference type="InterPro" id="IPR049076">
    <property type="entry name" value="ACCA"/>
</dbReference>
<evidence type="ECO:0000256" key="1">
    <source>
        <dbReference type="ARBA" id="ARBA00001953"/>
    </source>
</evidence>
<dbReference type="GO" id="GO:0006633">
    <property type="term" value="P:fatty acid biosynthetic process"/>
    <property type="evidence" value="ECO:0007669"/>
    <property type="project" value="InterPro"/>
</dbReference>
<evidence type="ECO:0000313" key="9">
    <source>
        <dbReference type="EMBL" id="CAI2177801.1"/>
    </source>
</evidence>
<dbReference type="FunFam" id="3.30.1490.20:FF:000003">
    <property type="entry name" value="acetyl-CoA carboxylase isoform X1"/>
    <property type="match status" value="1"/>
</dbReference>
<dbReference type="AlphaFoldDB" id="A0A9W4SRG5"/>
<dbReference type="OrthoDB" id="14612at2759"/>
<gene>
    <name evidence="9" type="ORF">FWILDA_LOCUS8267</name>
</gene>
<feature type="compositionally biased region" description="Polar residues" evidence="7">
    <location>
        <begin position="47"/>
        <end position="65"/>
    </location>
</feature>
<comment type="caution">
    <text evidence="9">The sequence shown here is derived from an EMBL/GenBank/DDBJ whole genome shotgun (WGS) entry which is preliminary data.</text>
</comment>
<keyword evidence="10" id="KW-1185">Reference proteome</keyword>
<dbReference type="InterPro" id="IPR013537">
    <property type="entry name" value="AcCoA_COase_cen"/>
</dbReference>
<evidence type="ECO:0000256" key="7">
    <source>
        <dbReference type="SAM" id="MobiDB-lite"/>
    </source>
</evidence>
<dbReference type="Proteomes" id="UP001153678">
    <property type="component" value="Unassembled WGS sequence"/>
</dbReference>
<proteinExistence type="predicted"/>
<dbReference type="SUPFAM" id="SSF56059">
    <property type="entry name" value="Glutathione synthetase ATP-binding domain-like"/>
    <property type="match status" value="1"/>
</dbReference>
<evidence type="ECO:0000256" key="6">
    <source>
        <dbReference type="PROSITE-ProRule" id="PRU00409"/>
    </source>
</evidence>
<evidence type="ECO:0000256" key="4">
    <source>
        <dbReference type="ARBA" id="ARBA00022840"/>
    </source>
</evidence>
<dbReference type="Gene3D" id="3.30.1490.20">
    <property type="entry name" value="ATP-grasp fold, A domain"/>
    <property type="match status" value="1"/>
</dbReference>
<keyword evidence="2" id="KW-0436">Ligase</keyword>
<evidence type="ECO:0000313" key="10">
    <source>
        <dbReference type="Proteomes" id="UP001153678"/>
    </source>
</evidence>
<evidence type="ECO:0000256" key="2">
    <source>
        <dbReference type="ARBA" id="ARBA00022598"/>
    </source>
</evidence>
<dbReference type="PANTHER" id="PTHR45728:SF3">
    <property type="entry name" value="ACETYL-COA CARBOXYLASE"/>
    <property type="match status" value="1"/>
</dbReference>
<keyword evidence="3 6" id="KW-0547">Nucleotide-binding</keyword>
<dbReference type="InterPro" id="IPR011761">
    <property type="entry name" value="ATP-grasp"/>
</dbReference>
<feature type="region of interest" description="Disordered" evidence="7">
    <location>
        <begin position="44"/>
        <end position="65"/>
    </location>
</feature>
<comment type="cofactor">
    <cofactor evidence="1">
        <name>biotin</name>
        <dbReference type="ChEBI" id="CHEBI:57586"/>
    </cofactor>
</comment>
<reference evidence="9" key="1">
    <citation type="submission" date="2022-08" db="EMBL/GenBank/DDBJ databases">
        <authorList>
            <person name="Kallberg Y."/>
            <person name="Tangrot J."/>
            <person name="Rosling A."/>
        </authorList>
    </citation>
    <scope>NUCLEOTIDE SEQUENCE</scope>
    <source>
        <strain evidence="9">Wild A</strain>
    </source>
</reference>
<dbReference type="Gene3D" id="3.40.50.20">
    <property type="match status" value="1"/>
</dbReference>
<accession>A0A9W4SRG5</accession>
<sequence length="454" mass="50795">MATTEDLKINAECIRMTDGGSNNYYYANVSLIVDGLAGKHHSKKKFNNNTVGHASENPKSPESLAQSKHKIVFIGPPGHVIVSERLRRASRTLMMGKIKANIIGFPIMIKASEGGGGKGIRKVENPDNFKQAFAQEFLVHRMRLARDARHHEVQALADQYGNAISLFGRDCSVQRRHQKIIEETPFTIKKQETFDLMERATVRLTKLVGCVSAGIVEYLYSHEIYFFCFLEFNPRLKVEHPTTEMVSGGNLPAQLQIATGIPFHQIRDIRVENVDVNFVNSDMVDELNFRSSTNVWGRFSVNYGGGLHEFADFNLVIFFAYEENRALTDENGPTQLRSLSPGKLVRFLVESGGHVIKMYMPLIATDGVIQFIKQQNSTLESGDIIGILTLDDLVEFATQAKHILECILDGYDNQAMLQSSIKKLIEILENSDLESHAVFSALSGRIPAKLEAAY</sequence>
<dbReference type="Pfam" id="PF08326">
    <property type="entry name" value="ACC_central"/>
    <property type="match status" value="1"/>
</dbReference>
<dbReference type="SUPFAM" id="SSF52440">
    <property type="entry name" value="PreATP-grasp domain"/>
    <property type="match status" value="1"/>
</dbReference>
<keyword evidence="4 6" id="KW-0067">ATP-binding</keyword>
<dbReference type="GO" id="GO:0005524">
    <property type="term" value="F:ATP binding"/>
    <property type="evidence" value="ECO:0007669"/>
    <property type="project" value="UniProtKB-UniRule"/>
</dbReference>
<dbReference type="PANTHER" id="PTHR45728">
    <property type="entry name" value="ACETYL-COA CARBOXYLASE, ISOFORM A"/>
    <property type="match status" value="1"/>
</dbReference>
<organism evidence="9 10">
    <name type="scientific">Funneliformis geosporum</name>
    <dbReference type="NCBI Taxonomy" id="1117311"/>
    <lineage>
        <taxon>Eukaryota</taxon>
        <taxon>Fungi</taxon>
        <taxon>Fungi incertae sedis</taxon>
        <taxon>Mucoromycota</taxon>
        <taxon>Glomeromycotina</taxon>
        <taxon>Glomeromycetes</taxon>
        <taxon>Glomerales</taxon>
        <taxon>Glomeraceae</taxon>
        <taxon>Funneliformis</taxon>
    </lineage>
</organism>
<dbReference type="PROSITE" id="PS50975">
    <property type="entry name" value="ATP_GRASP"/>
    <property type="match status" value="1"/>
</dbReference>
<dbReference type="InterPro" id="IPR005479">
    <property type="entry name" value="CPAse_ATP-bd"/>
</dbReference>
<dbReference type="InterPro" id="IPR016185">
    <property type="entry name" value="PreATP-grasp_dom_sf"/>
</dbReference>
<evidence type="ECO:0000259" key="8">
    <source>
        <dbReference type="PROSITE" id="PS50975"/>
    </source>
</evidence>
<evidence type="ECO:0000256" key="3">
    <source>
        <dbReference type="ARBA" id="ARBA00022741"/>
    </source>
</evidence>
<dbReference type="GO" id="GO:0046872">
    <property type="term" value="F:metal ion binding"/>
    <property type="evidence" value="ECO:0007669"/>
    <property type="project" value="InterPro"/>
</dbReference>
<dbReference type="PROSITE" id="PS00866">
    <property type="entry name" value="CPSASE_1"/>
    <property type="match status" value="1"/>
</dbReference>
<dbReference type="InterPro" id="IPR013815">
    <property type="entry name" value="ATP_grasp_subdomain_1"/>
</dbReference>
<dbReference type="GO" id="GO:0003989">
    <property type="term" value="F:acetyl-CoA carboxylase activity"/>
    <property type="evidence" value="ECO:0007669"/>
    <property type="project" value="InterPro"/>
</dbReference>
<protein>
    <submittedName>
        <fullName evidence="9">5329_t:CDS:1</fullName>
    </submittedName>
</protein>
<dbReference type="Gene3D" id="3.30.470.20">
    <property type="entry name" value="ATP-grasp fold, B domain"/>
    <property type="match status" value="1"/>
</dbReference>
<evidence type="ECO:0000256" key="5">
    <source>
        <dbReference type="ARBA" id="ARBA00023267"/>
    </source>
</evidence>
<dbReference type="Pfam" id="PF02786">
    <property type="entry name" value="CPSase_L_D2"/>
    <property type="match status" value="1"/>
</dbReference>
<dbReference type="EMBL" id="CAMKVN010001739">
    <property type="protein sequence ID" value="CAI2177801.1"/>
    <property type="molecule type" value="Genomic_DNA"/>
</dbReference>
<feature type="domain" description="ATP-grasp" evidence="8">
    <location>
        <begin position="66"/>
        <end position="260"/>
    </location>
</feature>
<keyword evidence="5" id="KW-0092">Biotin</keyword>